<name>A0ABY3LFB3_9GAMM</name>
<keyword evidence="2" id="KW-1185">Reference proteome</keyword>
<dbReference type="CDD" id="cd10035">
    <property type="entry name" value="UDG_like"/>
    <property type="match status" value="1"/>
</dbReference>
<protein>
    <submittedName>
        <fullName evidence="1">Uracil-DNA glycosylase</fullName>
    </submittedName>
</protein>
<evidence type="ECO:0000313" key="2">
    <source>
        <dbReference type="Proteomes" id="UP000426772"/>
    </source>
</evidence>
<comment type="caution">
    <text evidence="1">The sequence shown here is derived from an EMBL/GenBank/DDBJ whole genome shotgun (WGS) entry which is preliminary data.</text>
</comment>
<evidence type="ECO:0000313" key="1">
    <source>
        <dbReference type="EMBL" id="TXL78440.1"/>
    </source>
</evidence>
<sequence length="178" mass="20681">MLRLLNLELYLLAHTSIKPKQLWVGRDLGYRGGRRTGLALTDEHHLQLASGIIGPKFFNKSTYTSSVKERTATEIWNVISNIEHIPFLWNIFPFHPYEIGNQMSNRCHTNKEFLTSAFFIRNLLKIYDFEIILALGNDASKRLSDLGILHEKVRHPSYGGQGEFRKKIFFLNNIKTYQ</sequence>
<proteinExistence type="predicted"/>
<dbReference type="Proteomes" id="UP000426772">
    <property type="component" value="Unassembled WGS sequence"/>
</dbReference>
<dbReference type="Gene3D" id="3.40.470.10">
    <property type="entry name" value="Uracil-DNA glycosylase-like domain"/>
    <property type="match status" value="1"/>
</dbReference>
<organism evidence="1 2">
    <name type="scientific">Pantoea vagans</name>
    <dbReference type="NCBI Taxonomy" id="470934"/>
    <lineage>
        <taxon>Bacteria</taxon>
        <taxon>Pseudomonadati</taxon>
        <taxon>Pseudomonadota</taxon>
        <taxon>Gammaproteobacteria</taxon>
        <taxon>Enterobacterales</taxon>
        <taxon>Erwiniaceae</taxon>
        <taxon>Pantoea</taxon>
    </lineage>
</organism>
<reference evidence="1 2" key="1">
    <citation type="submission" date="2018-10" db="EMBL/GenBank/DDBJ databases">
        <title>Draft genome sequence of Pantoea vagans isolated from corpses of the sugarcane aphid Melanaphis sacchari Zehntner.</title>
        <authorList>
            <person name="Toledo E."/>
            <person name="Pena G."/>
            <person name="Lozano L."/>
        </authorList>
    </citation>
    <scope>NUCLEOTIDE SEQUENCE [LARGE SCALE GENOMIC DNA]</scope>
    <source>
        <strain evidence="1 2">ET-90</strain>
    </source>
</reference>
<dbReference type="InterPro" id="IPR036895">
    <property type="entry name" value="Uracil-DNA_glycosylase-like_sf"/>
</dbReference>
<dbReference type="EMBL" id="RCNL01000004">
    <property type="protein sequence ID" value="TXL78440.1"/>
    <property type="molecule type" value="Genomic_DNA"/>
</dbReference>
<gene>
    <name evidence="1" type="ORF">D9O29_11795</name>
</gene>
<accession>A0ABY3LFB3</accession>
<dbReference type="SUPFAM" id="SSF52141">
    <property type="entry name" value="Uracil-DNA glycosylase-like"/>
    <property type="match status" value="1"/>
</dbReference>